<feature type="domain" description="HTH gntR-type" evidence="4">
    <location>
        <begin position="14"/>
        <end position="81"/>
    </location>
</feature>
<organism evidence="5 6">
    <name type="scientific">Cytobacillus kochii</name>
    <dbReference type="NCBI Taxonomy" id="859143"/>
    <lineage>
        <taxon>Bacteria</taxon>
        <taxon>Bacillati</taxon>
        <taxon>Bacillota</taxon>
        <taxon>Bacilli</taxon>
        <taxon>Bacillales</taxon>
        <taxon>Bacillaceae</taxon>
        <taxon>Cytobacillus</taxon>
    </lineage>
</organism>
<dbReference type="EMBL" id="CP022983">
    <property type="protein sequence ID" value="ASV69352.1"/>
    <property type="molecule type" value="Genomic_DNA"/>
</dbReference>
<dbReference type="PANTHER" id="PTHR43537:SF24">
    <property type="entry name" value="GLUCONATE OPERON TRANSCRIPTIONAL REPRESSOR"/>
    <property type="match status" value="1"/>
</dbReference>
<sequence length="214" mass="24776">MKDFLFNNEHRFGESLPEQIAKYILTKIMEGSYIPGDKIVEEKIAEELKTSRAPVREALYLLQVDNIVERIHRKGTVVKSFTTEDIKEYTHVMVGLIQMALDMTSHQWHDETKDTLKLKLNAVEEAFLAGDLIGYQMKSTGLTTFFFEVANNKALSKFYYESVYILTVFAQVKWTTNTMNRFHPKMKLITKNLMENKITEAKDIVPALLLETLE</sequence>
<accession>A0A248TMH5</accession>
<reference evidence="5 6" key="1">
    <citation type="submission" date="2017-08" db="EMBL/GenBank/DDBJ databases">
        <title>Complete Genome Sequence of Bacillus kochii Oregon-R-modENCODE STRAIN BDGP4, isolated from Drosophila melanogaster gut.</title>
        <authorList>
            <person name="Wan K.H."/>
            <person name="Yu C."/>
            <person name="Park S."/>
            <person name="Hammonds A.S."/>
            <person name="Booth B.W."/>
            <person name="Celniker S.E."/>
        </authorList>
    </citation>
    <scope>NUCLEOTIDE SEQUENCE [LARGE SCALE GENOMIC DNA]</scope>
    <source>
        <strain evidence="5 6">BDGP4</strain>
    </source>
</reference>
<dbReference type="Gene3D" id="1.10.10.10">
    <property type="entry name" value="Winged helix-like DNA-binding domain superfamily/Winged helix DNA-binding domain"/>
    <property type="match status" value="1"/>
</dbReference>
<keyword evidence="3" id="KW-0804">Transcription</keyword>
<evidence type="ECO:0000313" key="6">
    <source>
        <dbReference type="Proteomes" id="UP000215137"/>
    </source>
</evidence>
<gene>
    <name evidence="5" type="ORF">CKF48_19760</name>
</gene>
<keyword evidence="6" id="KW-1185">Reference proteome</keyword>
<dbReference type="PANTHER" id="PTHR43537">
    <property type="entry name" value="TRANSCRIPTIONAL REGULATOR, GNTR FAMILY"/>
    <property type="match status" value="1"/>
</dbReference>
<keyword evidence="1" id="KW-0805">Transcription regulation</keyword>
<dbReference type="InterPro" id="IPR036390">
    <property type="entry name" value="WH_DNA-bd_sf"/>
</dbReference>
<dbReference type="OrthoDB" id="2374506at2"/>
<proteinExistence type="predicted"/>
<dbReference type="InterPro" id="IPR036388">
    <property type="entry name" value="WH-like_DNA-bd_sf"/>
</dbReference>
<evidence type="ECO:0000256" key="1">
    <source>
        <dbReference type="ARBA" id="ARBA00023015"/>
    </source>
</evidence>
<evidence type="ECO:0000256" key="2">
    <source>
        <dbReference type="ARBA" id="ARBA00023125"/>
    </source>
</evidence>
<evidence type="ECO:0000313" key="5">
    <source>
        <dbReference type="EMBL" id="ASV69352.1"/>
    </source>
</evidence>
<dbReference type="GO" id="GO:0003677">
    <property type="term" value="F:DNA binding"/>
    <property type="evidence" value="ECO:0007669"/>
    <property type="project" value="UniProtKB-KW"/>
</dbReference>
<dbReference type="Pfam" id="PF00392">
    <property type="entry name" value="GntR"/>
    <property type="match status" value="1"/>
</dbReference>
<dbReference type="AlphaFoldDB" id="A0A248TMH5"/>
<dbReference type="InterPro" id="IPR000524">
    <property type="entry name" value="Tscrpt_reg_HTH_GntR"/>
</dbReference>
<dbReference type="CDD" id="cd07377">
    <property type="entry name" value="WHTH_GntR"/>
    <property type="match status" value="1"/>
</dbReference>
<name>A0A248TMH5_9BACI</name>
<dbReference type="GO" id="GO:0003700">
    <property type="term" value="F:DNA-binding transcription factor activity"/>
    <property type="evidence" value="ECO:0007669"/>
    <property type="project" value="InterPro"/>
</dbReference>
<dbReference type="KEGG" id="bko:CKF48_19760"/>
<evidence type="ECO:0000259" key="4">
    <source>
        <dbReference type="PROSITE" id="PS50949"/>
    </source>
</evidence>
<keyword evidence="2" id="KW-0238">DNA-binding</keyword>
<dbReference type="SUPFAM" id="SSF46785">
    <property type="entry name" value="Winged helix' DNA-binding domain"/>
    <property type="match status" value="1"/>
</dbReference>
<dbReference type="SMART" id="SM00345">
    <property type="entry name" value="HTH_GNTR"/>
    <property type="match status" value="1"/>
</dbReference>
<dbReference type="RefSeq" id="WP_095372915.1">
    <property type="nucleotide sequence ID" value="NZ_CP022983.1"/>
</dbReference>
<dbReference type="PROSITE" id="PS50949">
    <property type="entry name" value="HTH_GNTR"/>
    <property type="match status" value="1"/>
</dbReference>
<protein>
    <recommendedName>
        <fullName evidence="4">HTH gntR-type domain-containing protein</fullName>
    </recommendedName>
</protein>
<dbReference type="Proteomes" id="UP000215137">
    <property type="component" value="Chromosome"/>
</dbReference>
<evidence type="ECO:0000256" key="3">
    <source>
        <dbReference type="ARBA" id="ARBA00023163"/>
    </source>
</evidence>